<evidence type="ECO:0000256" key="2">
    <source>
        <dbReference type="ARBA" id="ARBA00022448"/>
    </source>
</evidence>
<keyword evidence="8" id="KW-1185">Reference proteome</keyword>
<dbReference type="Gene3D" id="3.30.70.1180">
    <property type="entry name" value="Vacuolar atp synthase subunit c, domain 1"/>
    <property type="match status" value="1"/>
</dbReference>
<dbReference type="Gene3D" id="1.20.1460.10">
    <property type="entry name" value="subunit c (vma5p) of the yeast v-atpase, domain 2"/>
    <property type="match status" value="1"/>
</dbReference>
<keyword evidence="4 6" id="KW-0406">Ion transport</keyword>
<reference evidence="7 8" key="1">
    <citation type="journal article" date="2011" name="Genome Biol. Evol.">
        <title>Integration of the genetic map and genome assembly of fugu facilitates insights into distinct features of genome evolution in teleosts and mammals.</title>
        <authorList>
            <person name="Kai W."/>
            <person name="Kikuchi K."/>
            <person name="Tohari S."/>
            <person name="Chew A.K."/>
            <person name="Tay A."/>
            <person name="Fujiwara A."/>
            <person name="Hosoya S."/>
            <person name="Suetake H."/>
            <person name="Naruse K."/>
            <person name="Brenner S."/>
            <person name="Suzuki Y."/>
            <person name="Venkatesh B."/>
        </authorList>
    </citation>
    <scope>NUCLEOTIDE SEQUENCE [LARGE SCALE GENOMIC DNA]</scope>
</reference>
<dbReference type="GO" id="GO:0046961">
    <property type="term" value="F:proton-transporting ATPase activity, rotational mechanism"/>
    <property type="evidence" value="ECO:0007669"/>
    <property type="project" value="InterPro"/>
</dbReference>
<keyword evidence="2 6" id="KW-0813">Transport</keyword>
<evidence type="ECO:0000313" key="8">
    <source>
        <dbReference type="Proteomes" id="UP000005226"/>
    </source>
</evidence>
<dbReference type="GeneTree" id="ENSGT00390000004263"/>
<dbReference type="PANTHER" id="PTHR10137">
    <property type="entry name" value="V-TYPE PROTON ATPASE SUBUNIT C"/>
    <property type="match status" value="1"/>
</dbReference>
<dbReference type="OMA" id="YICYSIN"/>
<evidence type="ECO:0000256" key="5">
    <source>
        <dbReference type="ARBA" id="ARBA00046006"/>
    </source>
</evidence>
<dbReference type="AlphaFoldDB" id="A0A674MVR3"/>
<dbReference type="GO" id="GO:0005765">
    <property type="term" value="C:lysosomal membrane"/>
    <property type="evidence" value="ECO:0007669"/>
    <property type="project" value="TreeGrafter"/>
</dbReference>
<proteinExistence type="inferred from homology"/>
<gene>
    <name evidence="7" type="primary">LOC101065959</name>
</gene>
<dbReference type="InParanoid" id="A0A674MVR3"/>
<dbReference type="FunFam" id="3.30.70.100:FF:000002">
    <property type="entry name" value="V-type proton ATPase subunit C"/>
    <property type="match status" value="1"/>
</dbReference>
<organism evidence="7 8">
    <name type="scientific">Takifugu rubripes</name>
    <name type="common">Japanese pufferfish</name>
    <name type="synonym">Fugu rubripes</name>
    <dbReference type="NCBI Taxonomy" id="31033"/>
    <lineage>
        <taxon>Eukaryota</taxon>
        <taxon>Metazoa</taxon>
        <taxon>Chordata</taxon>
        <taxon>Craniata</taxon>
        <taxon>Vertebrata</taxon>
        <taxon>Euteleostomi</taxon>
        <taxon>Actinopterygii</taxon>
        <taxon>Neopterygii</taxon>
        <taxon>Teleostei</taxon>
        <taxon>Neoteleostei</taxon>
        <taxon>Acanthomorphata</taxon>
        <taxon>Eupercaria</taxon>
        <taxon>Tetraodontiformes</taxon>
        <taxon>Tetradontoidea</taxon>
        <taxon>Tetraodontidae</taxon>
        <taxon>Takifugu</taxon>
    </lineage>
</organism>
<protein>
    <recommendedName>
        <fullName evidence="6">V-type proton ATPase subunit C</fullName>
    </recommendedName>
</protein>
<reference evidence="7" key="3">
    <citation type="submission" date="2025-09" db="UniProtKB">
        <authorList>
            <consortium name="Ensembl"/>
        </authorList>
    </citation>
    <scope>IDENTIFICATION</scope>
</reference>
<reference evidence="7" key="2">
    <citation type="submission" date="2025-08" db="UniProtKB">
        <authorList>
            <consortium name="Ensembl"/>
        </authorList>
    </citation>
    <scope>IDENTIFICATION</scope>
</reference>
<accession>A0A674MVR3</accession>
<comment type="function">
    <text evidence="5 6">Subunit of the V1 complex of vacuolar(H+)-ATPase (V-ATPase), a multisubunit enzyme composed of a peripheral complex (V1) that hydrolyzes ATP and a membrane integral complex (V0) that translocates protons. V-ATPase is responsible for acidifying and maintaining the pH of intracellular compartments and in some cell types, is targeted to the plasma membrane, where it is responsible for acidifying the extracellular environment. Subunit C is necessary for the assembly of the catalytic sector of the enzyme and is likely to have a specific function in its catalytic activity.</text>
</comment>
<comment type="subunit">
    <text evidence="6">V-ATPase is a heteromultimeric enzyme made up of two complexes: the ATP-hydrolytic V1 complex and the proton translocation V0 complex. The V1 complex consists of three catalytic AB heterodimers that form a heterohexamer, three peripheral stalks each consisting of EG heterodimers, one central rotor including subunits D and F, and the regulatory subunits C and H. The proton translocation complex V0 consists of the proton transport subunit a, a ring of proteolipid subunits c9c'', rotary subunit d, subunits e and f, and two accessory subunits.</text>
</comment>
<dbReference type="Pfam" id="PF03223">
    <property type="entry name" value="V-ATPase_C"/>
    <property type="match status" value="1"/>
</dbReference>
<evidence type="ECO:0000256" key="4">
    <source>
        <dbReference type="ARBA" id="ARBA00023065"/>
    </source>
</evidence>
<dbReference type="InterPro" id="IPR036132">
    <property type="entry name" value="Vac_ATP_synth_c_sf"/>
</dbReference>
<comment type="similarity">
    <text evidence="1 6">Belongs to the V-ATPase C subunit family.</text>
</comment>
<dbReference type="InterPro" id="IPR004907">
    <property type="entry name" value="ATPase_V1-cplx_csu"/>
</dbReference>
<evidence type="ECO:0000313" key="7">
    <source>
        <dbReference type="Ensembl" id="ENSTRUP00000065063.1"/>
    </source>
</evidence>
<sequence>MADLWLISVPLDKPSITSVEKLKHTIAKTNLASYFMFPIPDLKVSFVVTKGARGSHKNYALSKLDLLRYVTRFQWDKAKYPTTIPLSCLKDLINKVAKELKSRTSAYNGIKTSLQTLERKLHGNLQNRSLNDIVRKEDLVVSEYLTTLLVFVNRGSYFHWESTYECLSDLVVPRSSRKLVEDGEGGIFTVTLFKRAVSEFKAKAQNCKFLVREYCFDLEKKMQMEKNQLSVHQKEQYKGFVHWLKINFSELFVAWIHLKALRVFVESALRYGLPVRFQALLLQTTDRKHSKKLEDELSSLFMHLDPTATASKREVCLNCEWCLLQYNFLHKAEKINHS</sequence>
<dbReference type="PANTHER" id="PTHR10137:SF4">
    <property type="entry name" value="V-TYPE PROTON ATPASE SUBUNIT C 2"/>
    <property type="match status" value="1"/>
</dbReference>
<evidence type="ECO:0000256" key="3">
    <source>
        <dbReference type="ARBA" id="ARBA00022781"/>
    </source>
</evidence>
<dbReference type="GO" id="GO:0000221">
    <property type="term" value="C:vacuolar proton-transporting V-type ATPase, V1 domain"/>
    <property type="evidence" value="ECO:0007669"/>
    <property type="project" value="TreeGrafter"/>
</dbReference>
<evidence type="ECO:0000256" key="1">
    <source>
        <dbReference type="ARBA" id="ARBA00006138"/>
    </source>
</evidence>
<dbReference type="Gene3D" id="3.30.70.100">
    <property type="match status" value="1"/>
</dbReference>
<name>A0A674MVR3_TAKRU</name>
<dbReference type="Proteomes" id="UP000005226">
    <property type="component" value="Chromosome 2"/>
</dbReference>
<evidence type="ECO:0000256" key="6">
    <source>
        <dbReference type="RuleBase" id="RU364010"/>
    </source>
</evidence>
<dbReference type="Ensembl" id="ENSTRUT00000062647.1">
    <property type="protein sequence ID" value="ENSTRUP00000065063.1"/>
    <property type="gene ID" value="ENSTRUG00000026656.1"/>
</dbReference>
<dbReference type="CDD" id="cd14785">
    <property type="entry name" value="V-ATPase_C"/>
    <property type="match status" value="1"/>
</dbReference>
<keyword evidence="3 6" id="KW-0375">Hydrogen ion transport</keyword>
<dbReference type="SUPFAM" id="SSF118203">
    <property type="entry name" value="Vacuolar ATP synthase subunit C"/>
    <property type="match status" value="1"/>
</dbReference>